<dbReference type="InterPro" id="IPR002758">
    <property type="entry name" value="Cation_antiport_E"/>
</dbReference>
<evidence type="ECO:0000256" key="2">
    <source>
        <dbReference type="ARBA" id="ARBA00022475"/>
    </source>
</evidence>
<gene>
    <name evidence="7" type="ORF">TBCH5v1_0646</name>
</gene>
<dbReference type="STRING" id="55802.TBCH5v1_0646"/>
<organism evidence="7 8">
    <name type="scientific">Thermococcus barophilus</name>
    <dbReference type="NCBI Taxonomy" id="55802"/>
    <lineage>
        <taxon>Archaea</taxon>
        <taxon>Methanobacteriati</taxon>
        <taxon>Methanobacteriota</taxon>
        <taxon>Thermococci</taxon>
        <taxon>Thermococcales</taxon>
        <taxon>Thermococcaceae</taxon>
        <taxon>Thermococcus</taxon>
    </lineage>
</organism>
<dbReference type="EMBL" id="CP013050">
    <property type="protein sequence ID" value="ALM74606.1"/>
    <property type="molecule type" value="Genomic_DNA"/>
</dbReference>
<accession>A0A0S1X9Y9</accession>
<proteinExistence type="predicted"/>
<dbReference type="PANTHER" id="PTHR34584:SF1">
    <property type="entry name" value="NA(+)_H(+) ANTIPORTER SUBUNIT E1"/>
    <property type="match status" value="1"/>
</dbReference>
<dbReference type="RefSeq" id="WP_056933461.1">
    <property type="nucleotide sequence ID" value="NZ_CP013050.1"/>
</dbReference>
<evidence type="ECO:0000313" key="7">
    <source>
        <dbReference type="EMBL" id="ALM74606.1"/>
    </source>
</evidence>
<name>A0A0S1X9Y9_THEBA</name>
<keyword evidence="3 6" id="KW-0812">Transmembrane</keyword>
<dbReference type="PANTHER" id="PTHR34584">
    <property type="entry name" value="NA(+)/H(+) ANTIPORTER SUBUNIT E1"/>
    <property type="match status" value="1"/>
</dbReference>
<dbReference type="GeneID" id="26135925"/>
<dbReference type="GO" id="GO:0005886">
    <property type="term" value="C:plasma membrane"/>
    <property type="evidence" value="ECO:0007669"/>
    <property type="project" value="UniProtKB-SubCell"/>
</dbReference>
<feature type="transmembrane region" description="Helical" evidence="6">
    <location>
        <begin position="57"/>
        <end position="77"/>
    </location>
</feature>
<evidence type="ECO:0000256" key="1">
    <source>
        <dbReference type="ARBA" id="ARBA00004651"/>
    </source>
</evidence>
<evidence type="ECO:0000256" key="6">
    <source>
        <dbReference type="SAM" id="Phobius"/>
    </source>
</evidence>
<dbReference type="GO" id="GO:0008324">
    <property type="term" value="F:monoatomic cation transmembrane transporter activity"/>
    <property type="evidence" value="ECO:0007669"/>
    <property type="project" value="InterPro"/>
</dbReference>
<keyword evidence="2" id="KW-1003">Cell membrane</keyword>
<dbReference type="AlphaFoldDB" id="A0A0S1X9Y9"/>
<dbReference type="Pfam" id="PF01899">
    <property type="entry name" value="MNHE"/>
    <property type="match status" value="1"/>
</dbReference>
<keyword evidence="5 6" id="KW-0472">Membrane</keyword>
<feature type="transmembrane region" description="Helical" evidence="6">
    <location>
        <begin position="29"/>
        <end position="45"/>
    </location>
</feature>
<dbReference type="PATRIC" id="fig|55802.8.peg.639"/>
<sequence length="164" mass="18472">MREVPVAIAAFIIYLVVSGSFTPYDVVTGIIVAVTAGLLFGGHLVNEPRKALSPKRWLYFIVYLLKYVTVIELRAHFDVMKRVITNDVKPGIVRAPIRCKTDYGKYLVASSITNTPGTVTVDVGDGRIYVNWIYVSTDDEEERRKEIFGEFEEYAVKIFEGDGE</sequence>
<evidence type="ECO:0000256" key="3">
    <source>
        <dbReference type="ARBA" id="ARBA00022692"/>
    </source>
</evidence>
<comment type="subcellular location">
    <subcellularLocation>
        <location evidence="1">Cell membrane</location>
        <topology evidence="1">Multi-pass membrane protein</topology>
    </subcellularLocation>
</comment>
<dbReference type="Proteomes" id="UP000066042">
    <property type="component" value="Chromosome"/>
</dbReference>
<reference evidence="7 8" key="1">
    <citation type="journal article" date="2016" name="Genome Announc.">
        <title>Complete genome sequence of the hyperthermophilic and piezophilic archaeon Thermococcus barophilus Ch5, capable of growth at the expense of hydrogenogenesis from carbon monoxide and formate.</title>
        <authorList>
            <person name="Oger P."/>
            <person name="Sokolova T.G."/>
            <person name="Kozhevnikova D.A."/>
            <person name="Taranov E.A."/>
            <person name="Vannier P."/>
            <person name="Lee H.S."/>
            <person name="Kwon K.K."/>
            <person name="Kang S.G."/>
            <person name="Lee J.H."/>
            <person name="Bonch-Osmolovskaya E.A."/>
            <person name="Lebedinsky A.V."/>
        </authorList>
    </citation>
    <scope>NUCLEOTIDE SEQUENCE [LARGE SCALE GENOMIC DNA]</scope>
    <source>
        <strain evidence="8">Ch5</strain>
    </source>
</reference>
<protein>
    <submittedName>
        <fullName evidence="7">Membrane bound subgroup 4b [NiFe]-hydrogenase MBH(B)1, subunit Mbh(B)1A</fullName>
    </submittedName>
</protein>
<evidence type="ECO:0000313" key="8">
    <source>
        <dbReference type="Proteomes" id="UP000066042"/>
    </source>
</evidence>
<evidence type="ECO:0000256" key="4">
    <source>
        <dbReference type="ARBA" id="ARBA00022989"/>
    </source>
</evidence>
<keyword evidence="4 6" id="KW-1133">Transmembrane helix</keyword>
<evidence type="ECO:0000256" key="5">
    <source>
        <dbReference type="ARBA" id="ARBA00023136"/>
    </source>
</evidence>
<dbReference type="PIRSF" id="PIRSF019239">
    <property type="entry name" value="MrpE"/>
    <property type="match status" value="1"/>
</dbReference>